<evidence type="ECO:0000313" key="3">
    <source>
        <dbReference type="EMBL" id="PYE79138.1"/>
    </source>
</evidence>
<feature type="transmembrane region" description="Helical" evidence="1">
    <location>
        <begin position="42"/>
        <end position="63"/>
    </location>
</feature>
<feature type="transmembrane region" description="Helical" evidence="1">
    <location>
        <begin position="12"/>
        <end position="35"/>
    </location>
</feature>
<dbReference type="Pfam" id="PF09335">
    <property type="entry name" value="VTT_dom"/>
    <property type="match status" value="1"/>
</dbReference>
<feature type="domain" description="VTT" evidence="2">
    <location>
        <begin position="26"/>
        <end position="143"/>
    </location>
</feature>
<reference evidence="3 4" key="1">
    <citation type="submission" date="2018-06" db="EMBL/GenBank/DDBJ databases">
        <title>Genomic Encyclopedia of Type Strains, Phase III (KMG-III): the genomes of soil and plant-associated and newly described type strains.</title>
        <authorList>
            <person name="Whitman W."/>
        </authorList>
    </citation>
    <scope>NUCLEOTIDE SEQUENCE [LARGE SCALE GENOMIC DNA]</scope>
    <source>
        <strain evidence="3 4">CECT 7646</strain>
    </source>
</reference>
<feature type="transmembrane region" description="Helical" evidence="1">
    <location>
        <begin position="159"/>
        <end position="177"/>
    </location>
</feature>
<accession>A0A318SJZ1</accession>
<evidence type="ECO:0000259" key="2">
    <source>
        <dbReference type="Pfam" id="PF09335"/>
    </source>
</evidence>
<dbReference type="InterPro" id="IPR032816">
    <property type="entry name" value="VTT_dom"/>
</dbReference>
<proteinExistence type="predicted"/>
<dbReference type="PANTHER" id="PTHR42709:SF2">
    <property type="entry name" value="INNER MEMBRANE PROTEIN YOHD"/>
    <property type="match status" value="1"/>
</dbReference>
<gene>
    <name evidence="3" type="ORF">DFQ15_103126</name>
</gene>
<dbReference type="OrthoDB" id="948134at2"/>
<keyword evidence="1" id="KW-0472">Membrane</keyword>
<dbReference type="InterPro" id="IPR051311">
    <property type="entry name" value="DedA_domain"/>
</dbReference>
<dbReference type="EMBL" id="QJTC01000003">
    <property type="protein sequence ID" value="PYE79138.1"/>
    <property type="molecule type" value="Genomic_DNA"/>
</dbReference>
<dbReference type="AlphaFoldDB" id="A0A318SJZ1"/>
<keyword evidence="4" id="KW-1185">Reference proteome</keyword>
<feature type="transmembrane region" description="Helical" evidence="1">
    <location>
        <begin position="94"/>
        <end position="114"/>
    </location>
</feature>
<keyword evidence="1" id="KW-1133">Transmembrane helix</keyword>
<dbReference type="RefSeq" id="WP_110464648.1">
    <property type="nucleotide sequence ID" value="NZ_JAMOFZ010000003.1"/>
</dbReference>
<name>A0A318SJZ1_9BURK</name>
<protein>
    <submittedName>
        <fullName evidence="3">Membrane protein DedA with SNARE-associated domain</fullName>
    </submittedName>
</protein>
<evidence type="ECO:0000313" key="4">
    <source>
        <dbReference type="Proteomes" id="UP000247540"/>
    </source>
</evidence>
<comment type="caution">
    <text evidence="3">The sequence shown here is derived from an EMBL/GenBank/DDBJ whole genome shotgun (WGS) entry which is preliminary data.</text>
</comment>
<sequence>MFHPSELLQDYGYYAVFFAGLLEGETILLLGAYAVHEGYLKIWPLIACGAAAAFLSDQFYFFLGRHKGQQVLARHPKMQKRFTRAFGFVHRHPIWTVMLMRFAWGLRIVFPVALGMTRMRAALFVPLSAFASVVWAVIVSFFGIWASELIKSMIGSLRPYEYVLIGIAAAVGLVVAIRHIRMD</sequence>
<keyword evidence="1" id="KW-0812">Transmembrane</keyword>
<feature type="transmembrane region" description="Helical" evidence="1">
    <location>
        <begin position="121"/>
        <end position="147"/>
    </location>
</feature>
<dbReference type="PANTHER" id="PTHR42709">
    <property type="entry name" value="ALKALINE PHOSPHATASE LIKE PROTEIN"/>
    <property type="match status" value="1"/>
</dbReference>
<organism evidence="3 4">
    <name type="scientific">Xylophilus ampelinus</name>
    <dbReference type="NCBI Taxonomy" id="54067"/>
    <lineage>
        <taxon>Bacteria</taxon>
        <taxon>Pseudomonadati</taxon>
        <taxon>Pseudomonadota</taxon>
        <taxon>Betaproteobacteria</taxon>
        <taxon>Burkholderiales</taxon>
        <taxon>Xylophilus</taxon>
    </lineage>
</organism>
<evidence type="ECO:0000256" key="1">
    <source>
        <dbReference type="SAM" id="Phobius"/>
    </source>
</evidence>
<dbReference type="Proteomes" id="UP000247540">
    <property type="component" value="Unassembled WGS sequence"/>
</dbReference>
<dbReference type="GO" id="GO:0005886">
    <property type="term" value="C:plasma membrane"/>
    <property type="evidence" value="ECO:0007669"/>
    <property type="project" value="TreeGrafter"/>
</dbReference>